<dbReference type="GO" id="GO:0097192">
    <property type="term" value="P:extrinsic apoptotic signaling pathway in absence of ligand"/>
    <property type="evidence" value="ECO:0007669"/>
    <property type="project" value="TreeGrafter"/>
</dbReference>
<dbReference type="SUPFAM" id="SSF56854">
    <property type="entry name" value="Bcl-2 inhibitors of programmed cell death"/>
    <property type="match status" value="1"/>
</dbReference>
<dbReference type="Gene3D" id="1.10.437.10">
    <property type="entry name" value="Blc2-like"/>
    <property type="match status" value="1"/>
</dbReference>
<evidence type="ECO:0000256" key="5">
    <source>
        <dbReference type="ARBA" id="ARBA00022989"/>
    </source>
</evidence>
<accession>A0AAV2I845</accession>
<evidence type="ECO:0000313" key="10">
    <source>
        <dbReference type="Proteomes" id="UP001497497"/>
    </source>
</evidence>
<proteinExistence type="inferred from homology"/>
<dbReference type="SMART" id="SM00337">
    <property type="entry name" value="BCL"/>
    <property type="match status" value="1"/>
</dbReference>
<gene>
    <name evidence="9" type="ORF">GSLYS_00016513001</name>
</gene>
<dbReference type="InterPro" id="IPR026298">
    <property type="entry name" value="Bcl-2_fam"/>
</dbReference>
<dbReference type="CDD" id="cd06845">
    <property type="entry name" value="Bcl-2_like"/>
    <property type="match status" value="1"/>
</dbReference>
<feature type="compositionally biased region" description="Low complexity" evidence="7">
    <location>
        <begin position="90"/>
        <end position="101"/>
    </location>
</feature>
<keyword evidence="3" id="KW-0812">Transmembrane</keyword>
<evidence type="ECO:0000256" key="1">
    <source>
        <dbReference type="ARBA" id="ARBA00004167"/>
    </source>
</evidence>
<comment type="similarity">
    <text evidence="2">Belongs to the Bcl-2 family.</text>
</comment>
<feature type="compositionally biased region" description="Polar residues" evidence="7">
    <location>
        <begin position="52"/>
        <end position="76"/>
    </location>
</feature>
<keyword evidence="5" id="KW-1133">Transmembrane helix</keyword>
<dbReference type="PANTHER" id="PTHR11256">
    <property type="entry name" value="BCL-2 RELATED"/>
    <property type="match status" value="1"/>
</dbReference>
<dbReference type="InterPro" id="IPR046371">
    <property type="entry name" value="Bcl-2_BH1-3"/>
</dbReference>
<dbReference type="GO" id="GO:0001836">
    <property type="term" value="P:release of cytochrome c from mitochondria"/>
    <property type="evidence" value="ECO:0007669"/>
    <property type="project" value="TreeGrafter"/>
</dbReference>
<evidence type="ECO:0000313" key="9">
    <source>
        <dbReference type="EMBL" id="CAL1542979.1"/>
    </source>
</evidence>
<dbReference type="InterPro" id="IPR002475">
    <property type="entry name" value="Bcl2-like"/>
</dbReference>
<dbReference type="GO" id="GO:0005741">
    <property type="term" value="C:mitochondrial outer membrane"/>
    <property type="evidence" value="ECO:0007669"/>
    <property type="project" value="TreeGrafter"/>
</dbReference>
<comment type="caution">
    <text evidence="9">The sequence shown here is derived from an EMBL/GenBank/DDBJ whole genome shotgun (WGS) entry which is preliminary data.</text>
</comment>
<dbReference type="Proteomes" id="UP001497497">
    <property type="component" value="Unassembled WGS sequence"/>
</dbReference>
<dbReference type="PRINTS" id="PR01862">
    <property type="entry name" value="BCL2FAMILY"/>
</dbReference>
<keyword evidence="6" id="KW-0472">Membrane</keyword>
<evidence type="ECO:0000256" key="7">
    <source>
        <dbReference type="SAM" id="MobiDB-lite"/>
    </source>
</evidence>
<reference evidence="9 10" key="1">
    <citation type="submission" date="2024-04" db="EMBL/GenBank/DDBJ databases">
        <authorList>
            <consortium name="Genoscope - CEA"/>
            <person name="William W."/>
        </authorList>
    </citation>
    <scope>NUCLEOTIDE SEQUENCE [LARGE SCALE GENOMIC DNA]</scope>
</reference>
<dbReference type="GO" id="GO:0008630">
    <property type="term" value="P:intrinsic apoptotic signaling pathway in response to DNA damage"/>
    <property type="evidence" value="ECO:0007669"/>
    <property type="project" value="TreeGrafter"/>
</dbReference>
<keyword evidence="4" id="KW-0053">Apoptosis</keyword>
<dbReference type="AlphaFoldDB" id="A0AAV2I845"/>
<dbReference type="GO" id="GO:0042981">
    <property type="term" value="P:regulation of apoptotic process"/>
    <property type="evidence" value="ECO:0007669"/>
    <property type="project" value="InterPro"/>
</dbReference>
<evidence type="ECO:0000256" key="3">
    <source>
        <dbReference type="ARBA" id="ARBA00022692"/>
    </source>
</evidence>
<dbReference type="GO" id="GO:0051400">
    <property type="term" value="F:BH domain binding"/>
    <property type="evidence" value="ECO:0007669"/>
    <property type="project" value="TreeGrafter"/>
</dbReference>
<dbReference type="PANTHER" id="PTHR11256:SF48">
    <property type="entry name" value="BCL-2-RELATED OVARIAN KILLER PROTEIN"/>
    <property type="match status" value="1"/>
</dbReference>
<evidence type="ECO:0000256" key="4">
    <source>
        <dbReference type="ARBA" id="ARBA00022703"/>
    </source>
</evidence>
<protein>
    <recommendedName>
        <fullName evidence="8">Bcl-2 Bcl-2 homology region 1-3 domain-containing protein</fullName>
    </recommendedName>
</protein>
<dbReference type="PROSITE" id="PS50062">
    <property type="entry name" value="BCL2_FAMILY"/>
    <property type="match status" value="1"/>
</dbReference>
<dbReference type="Pfam" id="PF00452">
    <property type="entry name" value="Bcl-2"/>
    <property type="match status" value="1"/>
</dbReference>
<evidence type="ECO:0000256" key="6">
    <source>
        <dbReference type="ARBA" id="ARBA00023136"/>
    </source>
</evidence>
<keyword evidence="10" id="KW-1185">Reference proteome</keyword>
<dbReference type="EMBL" id="CAXITT010000518">
    <property type="protein sequence ID" value="CAL1542979.1"/>
    <property type="molecule type" value="Genomic_DNA"/>
</dbReference>
<feature type="region of interest" description="Disordered" evidence="7">
    <location>
        <begin position="14"/>
        <end position="117"/>
    </location>
</feature>
<evidence type="ECO:0000259" key="8">
    <source>
        <dbReference type="SMART" id="SM00337"/>
    </source>
</evidence>
<evidence type="ECO:0000256" key="2">
    <source>
        <dbReference type="ARBA" id="ARBA00009458"/>
    </source>
</evidence>
<feature type="domain" description="Bcl-2 Bcl-2 homology region 1-3" evidence="8">
    <location>
        <begin position="206"/>
        <end position="307"/>
    </location>
</feature>
<dbReference type="InterPro" id="IPR036834">
    <property type="entry name" value="Bcl-2-like_sf"/>
</dbReference>
<name>A0AAV2I845_LYMST</name>
<organism evidence="9 10">
    <name type="scientific">Lymnaea stagnalis</name>
    <name type="common">Great pond snail</name>
    <name type="synonym">Helix stagnalis</name>
    <dbReference type="NCBI Taxonomy" id="6523"/>
    <lineage>
        <taxon>Eukaryota</taxon>
        <taxon>Metazoa</taxon>
        <taxon>Spiralia</taxon>
        <taxon>Lophotrochozoa</taxon>
        <taxon>Mollusca</taxon>
        <taxon>Gastropoda</taxon>
        <taxon>Heterobranchia</taxon>
        <taxon>Euthyneura</taxon>
        <taxon>Panpulmonata</taxon>
        <taxon>Hygrophila</taxon>
        <taxon>Lymnaeoidea</taxon>
        <taxon>Lymnaeidae</taxon>
        <taxon>Lymnaea</taxon>
    </lineage>
</organism>
<sequence length="347" mass="38537">MVFHTRTLCFMFSIGMPPETPTRRRHDDNSSGTGMRNGDYCHNNNNNNNNNVTKYGTLSPQSSLSEQDGLPRNQSLLAPPAPYTRERRLSTSSCDSSVSAASRRRIRRNSSSRLSDLDDDRNDITLLTFAKGAQSAYKKVGHSVRKAVNKLFVPRQNKPKLVCEAEVMEQVTWMCKDFVINKLTSRDLMSRKVGLTPTNCRNSIHVINAGTALEMMYPRTYSNVSRKLCLTMSSTKIVRTTLTLFLQVLFEGVITWGKVVSMFTVAGLFAEECASQGHADFVHEVVEVVVDFTGSHLLPWLVQQGGWDAFPTAGSSQKNRLSKLRLLMVAGGATAVAVSSSAFLDLW</sequence>
<comment type="subcellular location">
    <subcellularLocation>
        <location evidence="1">Membrane</location>
        <topology evidence="1">Single-pass membrane protein</topology>
    </subcellularLocation>
</comment>